<evidence type="ECO:0000313" key="3">
    <source>
        <dbReference type="Proteomes" id="UP000185597"/>
    </source>
</evidence>
<evidence type="ECO:0000256" key="1">
    <source>
        <dbReference type="SAM" id="MobiDB-lite"/>
    </source>
</evidence>
<feature type="region of interest" description="Disordered" evidence="1">
    <location>
        <begin position="1"/>
        <end position="25"/>
    </location>
</feature>
<reference evidence="2 3" key="1">
    <citation type="submission" date="2017-01" db="EMBL/GenBank/DDBJ databases">
        <title>First report of the plasmid-mediated mcr-1 gene in Citrobacter freudii.</title>
        <authorList>
            <person name="Liu J."/>
            <person name="Yang Y."/>
            <person name="Li Y."/>
            <person name="Liu D."/>
            <person name="Tuo H."/>
            <person name="Davis M."/>
            <person name="Zhang A."/>
        </authorList>
    </citation>
    <scope>NUCLEOTIDE SEQUENCE [LARGE SCALE GENOMIC DNA]</scope>
    <source>
        <strain evidence="2 3">SCC4</strain>
    </source>
</reference>
<feature type="compositionally biased region" description="Polar residues" evidence="1">
    <location>
        <begin position="1"/>
        <end position="10"/>
    </location>
</feature>
<dbReference type="AlphaFoldDB" id="A0AA44LB54"/>
<dbReference type="RefSeq" id="WP_075849080.1">
    <property type="nucleotide sequence ID" value="NZ_MTCP01000017.1"/>
</dbReference>
<dbReference type="EMBL" id="MTCP01000017">
    <property type="protein sequence ID" value="OLY66883.1"/>
    <property type="molecule type" value="Genomic_DNA"/>
</dbReference>
<evidence type="ECO:0000313" key="2">
    <source>
        <dbReference type="EMBL" id="OLY66883.1"/>
    </source>
</evidence>
<proteinExistence type="predicted"/>
<name>A0AA44LB54_CITBR</name>
<dbReference type="Proteomes" id="UP000185597">
    <property type="component" value="Unassembled WGS sequence"/>
</dbReference>
<comment type="caution">
    <text evidence="2">The sequence shown here is derived from an EMBL/GenBank/DDBJ whole genome shotgun (WGS) entry which is preliminary data.</text>
</comment>
<feature type="region of interest" description="Disordered" evidence="1">
    <location>
        <begin position="76"/>
        <end position="107"/>
    </location>
</feature>
<gene>
    <name evidence="2" type="ORF">BWD41_23655</name>
</gene>
<sequence>MIINTNQPRQTRIGMTRQEREERAAAAARHRQLDELRARVRASMAGGDETPADPDTYRKAGLQAAKKWEAIERRAPTGKRQKIKGRIESGCGGNKHAGRDVTPLRGLPVQPRKEAGVRSVADVLRTITTIERNGTRLTVVYNDGERETLDDARDFLIEIISKELRHVILPHELNAAAAHNAVSGSQLASYGI</sequence>
<accession>A0AA44LB54</accession>
<organism evidence="2 3">
    <name type="scientific">Citrobacter braakii</name>
    <dbReference type="NCBI Taxonomy" id="57706"/>
    <lineage>
        <taxon>Bacteria</taxon>
        <taxon>Pseudomonadati</taxon>
        <taxon>Pseudomonadota</taxon>
        <taxon>Gammaproteobacteria</taxon>
        <taxon>Enterobacterales</taxon>
        <taxon>Enterobacteriaceae</taxon>
        <taxon>Citrobacter</taxon>
        <taxon>Citrobacter freundii complex</taxon>
    </lineage>
</organism>
<protein>
    <submittedName>
        <fullName evidence="2">Uncharacterized protein</fullName>
    </submittedName>
</protein>